<proteinExistence type="predicted"/>
<protein>
    <submittedName>
        <fullName evidence="1">Uncharacterized protein</fullName>
    </submittedName>
</protein>
<evidence type="ECO:0000313" key="2">
    <source>
        <dbReference type="Proteomes" id="UP001497516"/>
    </source>
</evidence>
<keyword evidence="2" id="KW-1185">Reference proteome</keyword>
<gene>
    <name evidence="1" type="ORF">LTRI10_LOCUS51655</name>
</gene>
<accession>A0AAV2GNH1</accession>
<evidence type="ECO:0000313" key="1">
    <source>
        <dbReference type="EMBL" id="CAL1412356.1"/>
    </source>
</evidence>
<reference evidence="1 2" key="1">
    <citation type="submission" date="2024-04" db="EMBL/GenBank/DDBJ databases">
        <authorList>
            <person name="Fracassetti M."/>
        </authorList>
    </citation>
    <scope>NUCLEOTIDE SEQUENCE [LARGE SCALE GENOMIC DNA]</scope>
</reference>
<dbReference type="AlphaFoldDB" id="A0AAV2GNH1"/>
<organism evidence="1 2">
    <name type="scientific">Linum trigynum</name>
    <dbReference type="NCBI Taxonomy" id="586398"/>
    <lineage>
        <taxon>Eukaryota</taxon>
        <taxon>Viridiplantae</taxon>
        <taxon>Streptophyta</taxon>
        <taxon>Embryophyta</taxon>
        <taxon>Tracheophyta</taxon>
        <taxon>Spermatophyta</taxon>
        <taxon>Magnoliopsida</taxon>
        <taxon>eudicotyledons</taxon>
        <taxon>Gunneridae</taxon>
        <taxon>Pentapetalae</taxon>
        <taxon>rosids</taxon>
        <taxon>fabids</taxon>
        <taxon>Malpighiales</taxon>
        <taxon>Linaceae</taxon>
        <taxon>Linum</taxon>
    </lineage>
</organism>
<sequence length="89" mass="9614">MSPETFSPGIRLTVPFSIAGANDAGEDLEQAPSVTSGYPRVDDYWVVQKQRVSRISEAAERRTPAKIVVEKGGVAAESFFVPSSLFLVV</sequence>
<dbReference type="Proteomes" id="UP001497516">
    <property type="component" value="Chromosome 9"/>
</dbReference>
<dbReference type="EMBL" id="OZ034822">
    <property type="protein sequence ID" value="CAL1412356.1"/>
    <property type="molecule type" value="Genomic_DNA"/>
</dbReference>
<name>A0AAV2GNH1_9ROSI</name>